<evidence type="ECO:0000313" key="8">
    <source>
        <dbReference type="Proteomes" id="UP000184196"/>
    </source>
</evidence>
<dbReference type="InterPro" id="IPR004026">
    <property type="entry name" value="Ada_DNA_repair_Zn-bd"/>
</dbReference>
<dbReference type="GO" id="GO:0008270">
    <property type="term" value="F:zinc ion binding"/>
    <property type="evidence" value="ECO:0007669"/>
    <property type="project" value="InterPro"/>
</dbReference>
<dbReference type="GO" id="GO:0008168">
    <property type="term" value="F:methyltransferase activity"/>
    <property type="evidence" value="ECO:0007669"/>
    <property type="project" value="InterPro"/>
</dbReference>
<evidence type="ECO:0000313" key="7">
    <source>
        <dbReference type="EMBL" id="SHE96430.1"/>
    </source>
</evidence>
<evidence type="ECO:0000256" key="4">
    <source>
        <dbReference type="ARBA" id="ARBA00023159"/>
    </source>
</evidence>
<accession>A0A1M4XSQ3</accession>
<dbReference type="Gene3D" id="2.40.50.90">
    <property type="match status" value="1"/>
</dbReference>
<feature type="domain" description="TNase-like" evidence="6">
    <location>
        <begin position="166"/>
        <end position="310"/>
    </location>
</feature>
<protein>
    <submittedName>
        <fullName evidence="7">Endonuclease YncB, thermonuclease family</fullName>
    </submittedName>
</protein>
<evidence type="ECO:0000256" key="5">
    <source>
        <dbReference type="SAM" id="SignalP"/>
    </source>
</evidence>
<dbReference type="SMART" id="SM00318">
    <property type="entry name" value="SNc"/>
    <property type="match status" value="1"/>
</dbReference>
<evidence type="ECO:0000256" key="2">
    <source>
        <dbReference type="ARBA" id="ARBA00022759"/>
    </source>
</evidence>
<dbReference type="Pfam" id="PF07833">
    <property type="entry name" value="Cu_amine_oxidN1"/>
    <property type="match status" value="1"/>
</dbReference>
<dbReference type="GO" id="GO:0016787">
    <property type="term" value="F:hydrolase activity"/>
    <property type="evidence" value="ECO:0007669"/>
    <property type="project" value="UniProtKB-KW"/>
</dbReference>
<keyword evidence="4" id="KW-0010">Activator</keyword>
<evidence type="ECO:0000256" key="3">
    <source>
        <dbReference type="ARBA" id="ARBA00022801"/>
    </source>
</evidence>
<name>A0A1M4XSQ3_9FIRM</name>
<proteinExistence type="predicted"/>
<reference evidence="8" key="1">
    <citation type="submission" date="2016-11" db="EMBL/GenBank/DDBJ databases">
        <authorList>
            <person name="Varghese N."/>
            <person name="Submissions S."/>
        </authorList>
    </citation>
    <scope>NUCLEOTIDE SEQUENCE [LARGE SCALE GENOMIC DNA]</scope>
    <source>
        <strain evidence="8">DSM 11792</strain>
    </source>
</reference>
<dbReference type="Gene3D" id="3.40.10.10">
    <property type="entry name" value="DNA Methylphosphotriester Repair Domain"/>
    <property type="match status" value="1"/>
</dbReference>
<dbReference type="InterPro" id="IPR035451">
    <property type="entry name" value="Ada-like_dom_sf"/>
</dbReference>
<dbReference type="PANTHER" id="PTHR12302:SF3">
    <property type="entry name" value="SERINE_THREONINE-PROTEIN KINASE 31"/>
    <property type="match status" value="1"/>
</dbReference>
<dbReference type="GO" id="GO:0006355">
    <property type="term" value="P:regulation of DNA-templated transcription"/>
    <property type="evidence" value="ECO:0007669"/>
    <property type="project" value="InterPro"/>
</dbReference>
<dbReference type="AlphaFoldDB" id="A0A1M4XSQ3"/>
<dbReference type="SUPFAM" id="SSF50199">
    <property type="entry name" value="Staphylococcal nuclease"/>
    <property type="match status" value="1"/>
</dbReference>
<dbReference type="InterPro" id="IPR036582">
    <property type="entry name" value="Mao_N_sf"/>
</dbReference>
<sequence length="372" mass="40993">MRKTAALLTFLLVILAFAFPVLAAPAHRVVFVIGQKNYTVDSQEKQMDAAAFVENGRTYVPVRYLALALGVPEEKITWSPSAGTVTPIMDKVAVVLAVGGKVMYVNDEPKQMDVAPVVRNGRTYLPARFVAEAFGYEVGWDPGSQAVLVGPKGNLPEPPRAQNSVRVVPAVVTSVSDGDTVHVQLDGKDEKVRFTGVNCPEIAHPELGIEEQPYGKEAAAYTRERLSGKTVYLEYDVQERDEYGRLLAYVWLERPSSGSEEEVRAKMFNARLLLDGYAQVMTVPPNVKYADMFVKFQREARNQGKGLWGTTPVAPAGKTGGGAKYIGNSNSRKFHRPDCQWAQKIAPQNRVEFRSREEAVKAGYVPCKVCKP</sequence>
<keyword evidence="3" id="KW-0378">Hydrolase</keyword>
<dbReference type="PROSITE" id="PS50830">
    <property type="entry name" value="TNASE_3"/>
    <property type="match status" value="1"/>
</dbReference>
<dbReference type="EMBL" id="FQUW01000012">
    <property type="protein sequence ID" value="SHE96430.1"/>
    <property type="molecule type" value="Genomic_DNA"/>
</dbReference>
<organism evidence="7 8">
    <name type="scientific">Desulfofundulus australicus DSM 11792</name>
    <dbReference type="NCBI Taxonomy" id="1121425"/>
    <lineage>
        <taxon>Bacteria</taxon>
        <taxon>Bacillati</taxon>
        <taxon>Bacillota</taxon>
        <taxon>Clostridia</taxon>
        <taxon>Eubacteriales</taxon>
        <taxon>Peptococcaceae</taxon>
        <taxon>Desulfofundulus</taxon>
    </lineage>
</organism>
<dbReference type="RefSeq" id="WP_073163988.1">
    <property type="nucleotide sequence ID" value="NZ_FQUW01000012.1"/>
</dbReference>
<dbReference type="SUPFAM" id="SSF57884">
    <property type="entry name" value="Ada DNA repair protein, N-terminal domain (N-Ada 10)"/>
    <property type="match status" value="1"/>
</dbReference>
<feature type="chain" id="PRO_5009908335" evidence="5">
    <location>
        <begin position="24"/>
        <end position="372"/>
    </location>
</feature>
<dbReference type="Proteomes" id="UP000184196">
    <property type="component" value="Unassembled WGS sequence"/>
</dbReference>
<dbReference type="GO" id="GO:0006281">
    <property type="term" value="P:DNA repair"/>
    <property type="evidence" value="ECO:0007669"/>
    <property type="project" value="InterPro"/>
</dbReference>
<keyword evidence="8" id="KW-1185">Reference proteome</keyword>
<dbReference type="InterPro" id="IPR035437">
    <property type="entry name" value="SNase_OB-fold_sf"/>
</dbReference>
<dbReference type="Gene3D" id="3.30.457.10">
    <property type="entry name" value="Copper amine oxidase-like, N-terminal domain"/>
    <property type="match status" value="2"/>
</dbReference>
<evidence type="ECO:0000256" key="1">
    <source>
        <dbReference type="ARBA" id="ARBA00022722"/>
    </source>
</evidence>
<gene>
    <name evidence="7" type="ORF">SAMN02745218_01153</name>
</gene>
<dbReference type="SUPFAM" id="SSF55383">
    <property type="entry name" value="Copper amine oxidase, domain N"/>
    <property type="match status" value="2"/>
</dbReference>
<dbReference type="PANTHER" id="PTHR12302">
    <property type="entry name" value="EBNA2 BINDING PROTEIN P100"/>
    <property type="match status" value="1"/>
</dbReference>
<feature type="signal peptide" evidence="5">
    <location>
        <begin position="1"/>
        <end position="23"/>
    </location>
</feature>
<dbReference type="InterPro" id="IPR012854">
    <property type="entry name" value="Cu_amine_oxidase-like_N"/>
</dbReference>
<dbReference type="InterPro" id="IPR016071">
    <property type="entry name" value="Staphylococal_nuclease_OB-fold"/>
</dbReference>
<evidence type="ECO:0000259" key="6">
    <source>
        <dbReference type="PROSITE" id="PS50830"/>
    </source>
</evidence>
<dbReference type="Pfam" id="PF02805">
    <property type="entry name" value="Ada_Zn_binding"/>
    <property type="match status" value="1"/>
</dbReference>
<keyword evidence="5" id="KW-0732">Signal</keyword>
<keyword evidence="1" id="KW-0540">Nuclease</keyword>
<dbReference type="Pfam" id="PF00565">
    <property type="entry name" value="SNase"/>
    <property type="match status" value="1"/>
</dbReference>
<dbReference type="GO" id="GO:0003677">
    <property type="term" value="F:DNA binding"/>
    <property type="evidence" value="ECO:0007669"/>
    <property type="project" value="InterPro"/>
</dbReference>
<keyword evidence="2 7" id="KW-0255">Endonuclease</keyword>
<dbReference type="GO" id="GO:0004519">
    <property type="term" value="F:endonuclease activity"/>
    <property type="evidence" value="ECO:0007669"/>
    <property type="project" value="UniProtKB-KW"/>
</dbReference>